<dbReference type="EMBL" id="UYRV01117409">
    <property type="protein sequence ID" value="VDN30629.1"/>
    <property type="molecule type" value="Genomic_DNA"/>
</dbReference>
<dbReference type="AlphaFoldDB" id="A0A3P7QK53"/>
<gene>
    <name evidence="1" type="ORF">CGOC_LOCUS11599</name>
</gene>
<keyword evidence="2" id="KW-1185">Reference proteome</keyword>
<sequence>MMDLNELALAQKSTYRFQLPASARHRTYEIGARGRERAGYIYDAPPHNGAEPLFYGGRSTNNHYVVSSPGRYTYEVAPPAYIIG</sequence>
<proteinExistence type="predicted"/>
<name>A0A3P7QK53_CYLGO</name>
<protein>
    <submittedName>
        <fullName evidence="1">Uncharacterized protein</fullName>
    </submittedName>
</protein>
<evidence type="ECO:0000313" key="2">
    <source>
        <dbReference type="Proteomes" id="UP000271889"/>
    </source>
</evidence>
<dbReference type="Proteomes" id="UP000271889">
    <property type="component" value="Unassembled WGS sequence"/>
</dbReference>
<evidence type="ECO:0000313" key="1">
    <source>
        <dbReference type="EMBL" id="VDN30629.1"/>
    </source>
</evidence>
<accession>A0A3P7QK53</accession>
<reference evidence="1 2" key="1">
    <citation type="submission" date="2018-11" db="EMBL/GenBank/DDBJ databases">
        <authorList>
            <consortium name="Pathogen Informatics"/>
        </authorList>
    </citation>
    <scope>NUCLEOTIDE SEQUENCE [LARGE SCALE GENOMIC DNA]</scope>
</reference>
<organism evidence="1 2">
    <name type="scientific">Cylicostephanus goldi</name>
    <name type="common">Nematode worm</name>
    <dbReference type="NCBI Taxonomy" id="71465"/>
    <lineage>
        <taxon>Eukaryota</taxon>
        <taxon>Metazoa</taxon>
        <taxon>Ecdysozoa</taxon>
        <taxon>Nematoda</taxon>
        <taxon>Chromadorea</taxon>
        <taxon>Rhabditida</taxon>
        <taxon>Rhabditina</taxon>
        <taxon>Rhabditomorpha</taxon>
        <taxon>Strongyloidea</taxon>
        <taxon>Strongylidae</taxon>
        <taxon>Cylicostephanus</taxon>
    </lineage>
</organism>